<protein>
    <submittedName>
        <fullName evidence="2">Uncharacterized protein</fullName>
    </submittedName>
</protein>
<dbReference type="OrthoDB" id="10314373at2759"/>
<comment type="caution">
    <text evidence="2">The sequence shown here is derived from an EMBL/GenBank/DDBJ whole genome shotgun (WGS) entry which is preliminary data.</text>
</comment>
<keyword evidence="3" id="KW-1185">Reference proteome</keyword>
<evidence type="ECO:0000313" key="2">
    <source>
        <dbReference type="EMBL" id="KRY21411.1"/>
    </source>
</evidence>
<gene>
    <name evidence="2" type="ORF">T12_10298</name>
</gene>
<proteinExistence type="predicted"/>
<dbReference type="EMBL" id="JYDQ01000016">
    <property type="protein sequence ID" value="KRY21411.1"/>
    <property type="molecule type" value="Genomic_DNA"/>
</dbReference>
<evidence type="ECO:0000256" key="1">
    <source>
        <dbReference type="SAM" id="MobiDB-lite"/>
    </source>
</evidence>
<reference evidence="2 3" key="1">
    <citation type="submission" date="2015-01" db="EMBL/GenBank/DDBJ databases">
        <title>Evolution of Trichinella species and genotypes.</title>
        <authorList>
            <person name="Korhonen P.K."/>
            <person name="Edoardo P."/>
            <person name="Giuseppe L.R."/>
            <person name="Gasser R.B."/>
        </authorList>
    </citation>
    <scope>NUCLEOTIDE SEQUENCE [LARGE SCALE GENOMIC DNA]</scope>
    <source>
        <strain evidence="2">ISS2496</strain>
    </source>
</reference>
<dbReference type="Proteomes" id="UP000054783">
    <property type="component" value="Unassembled WGS sequence"/>
</dbReference>
<dbReference type="AlphaFoldDB" id="A0A0V1AAR6"/>
<sequence>MPMMVRSMQALTTKEEKSGDHKSRRFHLRRKITYRTRYIRRAEWCSTVIHLSVTNAHILRARRSGGIREMVTATGGYSVLFSIVTEARIPTYSEGSSLFK</sequence>
<feature type="region of interest" description="Disordered" evidence="1">
    <location>
        <begin position="1"/>
        <end position="24"/>
    </location>
</feature>
<name>A0A0V1AAR6_9BILA</name>
<accession>A0A0V1AAR6</accession>
<organism evidence="2 3">
    <name type="scientific">Trichinella patagoniensis</name>
    <dbReference type="NCBI Taxonomy" id="990121"/>
    <lineage>
        <taxon>Eukaryota</taxon>
        <taxon>Metazoa</taxon>
        <taxon>Ecdysozoa</taxon>
        <taxon>Nematoda</taxon>
        <taxon>Enoplea</taxon>
        <taxon>Dorylaimia</taxon>
        <taxon>Trichinellida</taxon>
        <taxon>Trichinellidae</taxon>
        <taxon>Trichinella</taxon>
    </lineage>
</organism>
<evidence type="ECO:0000313" key="3">
    <source>
        <dbReference type="Proteomes" id="UP000054783"/>
    </source>
</evidence>